<dbReference type="EMBL" id="BMAO01035242">
    <property type="protein sequence ID" value="GFR02257.1"/>
    <property type="molecule type" value="Genomic_DNA"/>
</dbReference>
<protein>
    <submittedName>
        <fullName evidence="3">Retrovirus-related Pol polyprotein from type-2 retrotransposable element R2DM</fullName>
    </submittedName>
</protein>
<evidence type="ECO:0000313" key="4">
    <source>
        <dbReference type="Proteomes" id="UP000887116"/>
    </source>
</evidence>
<organism evidence="3 4">
    <name type="scientific">Trichonephila clavata</name>
    <name type="common">Joro spider</name>
    <name type="synonym">Nephila clavata</name>
    <dbReference type="NCBI Taxonomy" id="2740835"/>
    <lineage>
        <taxon>Eukaryota</taxon>
        <taxon>Metazoa</taxon>
        <taxon>Ecdysozoa</taxon>
        <taxon>Arthropoda</taxon>
        <taxon>Chelicerata</taxon>
        <taxon>Arachnida</taxon>
        <taxon>Araneae</taxon>
        <taxon>Araneomorphae</taxon>
        <taxon>Entelegynae</taxon>
        <taxon>Araneoidea</taxon>
        <taxon>Nephilidae</taxon>
        <taxon>Trichonephila</taxon>
    </lineage>
</organism>
<gene>
    <name evidence="3" type="primary">pol</name>
    <name evidence="3" type="ORF">TNCT_446601</name>
</gene>
<dbReference type="Gene3D" id="3.30.70.270">
    <property type="match status" value="1"/>
</dbReference>
<evidence type="ECO:0000259" key="2">
    <source>
        <dbReference type="PROSITE" id="PS50878"/>
    </source>
</evidence>
<dbReference type="InterPro" id="IPR000477">
    <property type="entry name" value="RT_dom"/>
</dbReference>
<sequence length="770" mass="86235">MSDWRPISLSDTAYKLFSKCLARKLSDWCEVHEALSPAQKGFSPFDGVIEHNFILCEHLETARRDKCERFVAWIDIANAFGSIPHPVLLEALLRNGVDQDFVRLVQNIYTNAETQVLTSEGPTAPLPLLSGVKQGCPLSGILFNIAIDVVLRNIQEQHEDKVILAFADDIVILAKSEASLQQMLDDAFTLLQDLRLEVNISKCATLHLSGVTPVGARSLRFKIGDSFLRHLGDHDAYTYPGKPVGFFLQKNFADVNEALRLADFITKSNLSQWQKLDALKTFFFPSLSFAMRTDQLDKTAWSQVDRFVRGEVKEILSVPVKASNHYLSANKRSGGCSIPSAAEDSDFYLIDTAFKLLTSNDEEVALLALAQLSRTVRQRVKRQPSDGDFASFLSGCMEEDFGKTTNRLSNTLTNARKASTRQKVTWSFSQGKPTISIGDETLSSAHRRKIMRTFHAHFQAKAASALRALPSQGKAMDCVALSPASTHFLTEGKFTRFADWRFVHKARLNLVPLNANKSWRDPHEKLCRCCGRWEETLPLVINHCPMHSAAWQKRHNAVLKRVQNAVAFKGKVISVNQAVDKGLRPDLVAEVGGELFIIDITIPFENRRPAFHQARLRKVEKYRPLIKFFQERGWSKVHIVPIIVGSLGAWDPINDGFLKKVATKSYLSLLRKLCVSDCIRWSRDIYIHHLTGVQQYSRDTVAPAQIVGIQEHSANQPNESPVSTTEASSSSGPLSVDCSQSMPIPPPPPRVRGLHPIMCKVHLSICFFKL</sequence>
<dbReference type="AlphaFoldDB" id="A0A8X6LBE4"/>
<accession>A0A8X6LBE4</accession>
<evidence type="ECO:0000256" key="1">
    <source>
        <dbReference type="SAM" id="MobiDB-lite"/>
    </source>
</evidence>
<comment type="caution">
    <text evidence="3">The sequence shown here is derived from an EMBL/GenBank/DDBJ whole genome shotgun (WGS) entry which is preliminary data.</text>
</comment>
<feature type="region of interest" description="Disordered" evidence="1">
    <location>
        <begin position="712"/>
        <end position="747"/>
    </location>
</feature>
<name>A0A8X6LBE4_TRICU</name>
<dbReference type="SUPFAM" id="SSF56672">
    <property type="entry name" value="DNA/RNA polymerases"/>
    <property type="match status" value="1"/>
</dbReference>
<dbReference type="Proteomes" id="UP000887116">
    <property type="component" value="Unassembled WGS sequence"/>
</dbReference>
<feature type="compositionally biased region" description="Low complexity" evidence="1">
    <location>
        <begin position="719"/>
        <end position="735"/>
    </location>
</feature>
<feature type="domain" description="Reverse transcriptase" evidence="2">
    <location>
        <begin position="1"/>
        <end position="244"/>
    </location>
</feature>
<dbReference type="PROSITE" id="PS50878">
    <property type="entry name" value="RT_POL"/>
    <property type="match status" value="1"/>
</dbReference>
<proteinExistence type="predicted"/>
<keyword evidence="4" id="KW-1185">Reference proteome</keyword>
<dbReference type="Pfam" id="PF00078">
    <property type="entry name" value="RVT_1"/>
    <property type="match status" value="1"/>
</dbReference>
<dbReference type="GO" id="GO:0071897">
    <property type="term" value="P:DNA biosynthetic process"/>
    <property type="evidence" value="ECO:0007669"/>
    <property type="project" value="UniProtKB-ARBA"/>
</dbReference>
<dbReference type="OrthoDB" id="6436077at2759"/>
<reference evidence="3" key="1">
    <citation type="submission" date="2020-07" db="EMBL/GenBank/DDBJ databases">
        <title>Multicomponent nature underlies the extraordinary mechanical properties of spider dragline silk.</title>
        <authorList>
            <person name="Kono N."/>
            <person name="Nakamura H."/>
            <person name="Mori M."/>
            <person name="Yoshida Y."/>
            <person name="Ohtoshi R."/>
            <person name="Malay A.D."/>
            <person name="Moran D.A.P."/>
            <person name="Tomita M."/>
            <person name="Numata K."/>
            <person name="Arakawa K."/>
        </authorList>
    </citation>
    <scope>NUCLEOTIDE SEQUENCE</scope>
</reference>
<dbReference type="CDD" id="cd01650">
    <property type="entry name" value="RT_nLTR_like"/>
    <property type="match status" value="1"/>
</dbReference>
<dbReference type="InterPro" id="IPR043128">
    <property type="entry name" value="Rev_trsase/Diguanyl_cyclase"/>
</dbReference>
<evidence type="ECO:0000313" key="3">
    <source>
        <dbReference type="EMBL" id="GFR02257.1"/>
    </source>
</evidence>
<dbReference type="PANTHER" id="PTHR19446">
    <property type="entry name" value="REVERSE TRANSCRIPTASES"/>
    <property type="match status" value="1"/>
</dbReference>
<dbReference type="InterPro" id="IPR043502">
    <property type="entry name" value="DNA/RNA_pol_sf"/>
</dbReference>